<dbReference type="Gene3D" id="3.40.50.150">
    <property type="entry name" value="Vaccinia Virus protein VP39"/>
    <property type="match status" value="1"/>
</dbReference>
<dbReference type="PANTHER" id="PTHR43317">
    <property type="entry name" value="THERMOSPERMINE SYNTHASE ACAULIS5"/>
    <property type="match status" value="1"/>
</dbReference>
<gene>
    <name evidence="6" type="ORF">Aiant_11150</name>
</gene>
<dbReference type="RefSeq" id="WP_189335954.1">
    <property type="nucleotide sequence ID" value="NZ_AP023356.1"/>
</dbReference>
<evidence type="ECO:0000256" key="2">
    <source>
        <dbReference type="ARBA" id="ARBA00022679"/>
    </source>
</evidence>
<dbReference type="InterPro" id="IPR030374">
    <property type="entry name" value="PABS"/>
</dbReference>
<dbReference type="Proteomes" id="UP000676967">
    <property type="component" value="Chromosome"/>
</dbReference>
<dbReference type="CDD" id="cd02440">
    <property type="entry name" value="AdoMet_MTases"/>
    <property type="match status" value="1"/>
</dbReference>
<dbReference type="PROSITE" id="PS51006">
    <property type="entry name" value="PABS_2"/>
    <property type="match status" value="1"/>
</dbReference>
<name>A0ABN6C753_9ACTN</name>
<evidence type="ECO:0000313" key="6">
    <source>
        <dbReference type="EMBL" id="BCJ40458.1"/>
    </source>
</evidence>
<evidence type="ECO:0000256" key="4">
    <source>
        <dbReference type="PROSITE-ProRule" id="PRU00354"/>
    </source>
</evidence>
<proteinExistence type="inferred from homology"/>
<evidence type="ECO:0000256" key="1">
    <source>
        <dbReference type="ARBA" id="ARBA00007867"/>
    </source>
</evidence>
<dbReference type="NCBIfam" id="NF037959">
    <property type="entry name" value="MFS_SpdSyn"/>
    <property type="match status" value="1"/>
</dbReference>
<feature type="domain" description="PABS" evidence="5">
    <location>
        <begin position="1"/>
        <end position="240"/>
    </location>
</feature>
<sequence length="264" mass="28709">MATHGNRRTPERAGARQRVTAGRAELVPDPARPHGWTLLADGVPQSYVDLADPEYLEFGYVKLIARALSSWARSGVPERVLHLGGGGLTVPRLAARWWPDVAQVVVELDGELIAMVRRELPPERPLEIVVGDAREAVERAATEGYDVIVADAFSGAAMPGHLGTVEFARQLRRILRPDGLLIMNVTDVPPMAFTRVQVATVAAAFAEVGLLGDQAVVRGRRAGNVIVLAGRVPPLRMSRDERLLREGELVVFSSGARPRMDAKR</sequence>
<evidence type="ECO:0000259" key="5">
    <source>
        <dbReference type="PROSITE" id="PS51006"/>
    </source>
</evidence>
<evidence type="ECO:0000313" key="7">
    <source>
        <dbReference type="Proteomes" id="UP000676967"/>
    </source>
</evidence>
<accession>A0ABN6C753</accession>
<dbReference type="Pfam" id="PF01564">
    <property type="entry name" value="Spermine_synth"/>
    <property type="match status" value="1"/>
</dbReference>
<dbReference type="SUPFAM" id="SSF53335">
    <property type="entry name" value="S-adenosyl-L-methionine-dependent methyltransferases"/>
    <property type="match status" value="1"/>
</dbReference>
<dbReference type="InterPro" id="IPR029063">
    <property type="entry name" value="SAM-dependent_MTases_sf"/>
</dbReference>
<comment type="similarity">
    <text evidence="1">Belongs to the spermidine/spermine synthase family.</text>
</comment>
<feature type="active site" description="Proton acceptor" evidence="4">
    <location>
        <position position="151"/>
    </location>
</feature>
<dbReference type="EMBL" id="AP023356">
    <property type="protein sequence ID" value="BCJ40458.1"/>
    <property type="molecule type" value="Genomic_DNA"/>
</dbReference>
<keyword evidence="2 4" id="KW-0808">Transferase</keyword>
<keyword evidence="7" id="KW-1185">Reference proteome</keyword>
<keyword evidence="3 4" id="KW-0620">Polyamine biosynthesis</keyword>
<dbReference type="PANTHER" id="PTHR43317:SF1">
    <property type="entry name" value="THERMOSPERMINE SYNTHASE ACAULIS5"/>
    <property type="match status" value="1"/>
</dbReference>
<reference evidence="6 7" key="1">
    <citation type="submission" date="2020-08" db="EMBL/GenBank/DDBJ databases">
        <title>Whole genome shotgun sequence of Actinoplanes ianthinogenes NBRC 13996.</title>
        <authorList>
            <person name="Komaki H."/>
            <person name="Tamura T."/>
        </authorList>
    </citation>
    <scope>NUCLEOTIDE SEQUENCE [LARGE SCALE GENOMIC DNA]</scope>
    <source>
        <strain evidence="6 7">NBRC 13996</strain>
    </source>
</reference>
<protein>
    <recommendedName>
        <fullName evidence="5">PABS domain-containing protein</fullName>
    </recommendedName>
</protein>
<organism evidence="6 7">
    <name type="scientific">Actinoplanes ianthinogenes</name>
    <dbReference type="NCBI Taxonomy" id="122358"/>
    <lineage>
        <taxon>Bacteria</taxon>
        <taxon>Bacillati</taxon>
        <taxon>Actinomycetota</taxon>
        <taxon>Actinomycetes</taxon>
        <taxon>Micromonosporales</taxon>
        <taxon>Micromonosporaceae</taxon>
        <taxon>Actinoplanes</taxon>
    </lineage>
</organism>
<evidence type="ECO:0000256" key="3">
    <source>
        <dbReference type="ARBA" id="ARBA00023115"/>
    </source>
</evidence>